<dbReference type="InterPro" id="IPR050863">
    <property type="entry name" value="CenT-Element_Derived"/>
</dbReference>
<dbReference type="Pfam" id="PF03184">
    <property type="entry name" value="DDE_1"/>
    <property type="match status" value="1"/>
</dbReference>
<gene>
    <name evidence="2" type="ORF">M514_21443</name>
</gene>
<evidence type="ECO:0000259" key="1">
    <source>
        <dbReference type="Pfam" id="PF03184"/>
    </source>
</evidence>
<name>A0A085NAB7_9BILA</name>
<protein>
    <recommendedName>
        <fullName evidence="1">DDE-1 domain-containing protein</fullName>
    </recommendedName>
</protein>
<dbReference type="AlphaFoldDB" id="A0A085NAB7"/>
<reference evidence="2" key="1">
    <citation type="journal article" date="2014" name="Nat. Genet.">
        <title>Genome and transcriptome of the porcine whipworm Trichuris suis.</title>
        <authorList>
            <person name="Jex A.R."/>
            <person name="Nejsum P."/>
            <person name="Schwarz E.M."/>
            <person name="Hu L."/>
            <person name="Young N.D."/>
            <person name="Hall R.S."/>
            <person name="Korhonen P.K."/>
            <person name="Liao S."/>
            <person name="Thamsborg S."/>
            <person name="Xia J."/>
            <person name="Xu P."/>
            <person name="Wang S."/>
            <person name="Scheerlinck J.P."/>
            <person name="Hofmann A."/>
            <person name="Sternberg P.W."/>
            <person name="Wang J."/>
            <person name="Gasser R.B."/>
        </authorList>
    </citation>
    <scope>NUCLEOTIDE SEQUENCE [LARGE SCALE GENOMIC DNA]</scope>
    <source>
        <strain evidence="2">DCEP-RM93F</strain>
    </source>
</reference>
<dbReference type="EMBL" id="KL367525">
    <property type="protein sequence ID" value="KFD66413.1"/>
    <property type="molecule type" value="Genomic_DNA"/>
</dbReference>
<feature type="domain" description="DDE-1" evidence="1">
    <location>
        <begin position="21"/>
        <end position="200"/>
    </location>
</feature>
<feature type="non-terminal residue" evidence="2">
    <location>
        <position position="252"/>
    </location>
</feature>
<proteinExistence type="predicted"/>
<dbReference type="PANTHER" id="PTHR19303:SF52">
    <property type="entry name" value="TIGGER TRANSPOSABLE ELEMENT-DERIVED PROTEIN 6"/>
    <property type="match status" value="1"/>
</dbReference>
<dbReference type="GO" id="GO:0003677">
    <property type="term" value="F:DNA binding"/>
    <property type="evidence" value="ECO:0007669"/>
    <property type="project" value="TreeGrafter"/>
</dbReference>
<sequence length="252" mass="28516">MPSRTYIHKDARQAMGFKAFKDRLTLVLCDNAAGHMIKPGVIYRACTPRPLKNKSKESFPVFWQHNRKAWMTAILFLEWLQQCFIPEVKSYLRAKGLPFKALLIDNATGHPQAACAADENVEVAFLPTNSTPLLQPLDRGIVKCVKATYTRLTFQRIRDALDANPHLSVTQSWKSFSIADAIILIAEAVQAIKHSSVNACRRPLWRNVVNDFKGFPSTDTDLENIRNIAVEIGREGFSDMVEGDLREHLEDH</sequence>
<evidence type="ECO:0000313" key="2">
    <source>
        <dbReference type="EMBL" id="KFD66413.1"/>
    </source>
</evidence>
<accession>A0A085NAB7</accession>
<organism evidence="2">
    <name type="scientific">Trichuris suis</name>
    <name type="common">pig whipworm</name>
    <dbReference type="NCBI Taxonomy" id="68888"/>
    <lineage>
        <taxon>Eukaryota</taxon>
        <taxon>Metazoa</taxon>
        <taxon>Ecdysozoa</taxon>
        <taxon>Nematoda</taxon>
        <taxon>Enoplea</taxon>
        <taxon>Dorylaimia</taxon>
        <taxon>Trichinellida</taxon>
        <taxon>Trichuridae</taxon>
        <taxon>Trichuris</taxon>
    </lineage>
</organism>
<dbReference type="InterPro" id="IPR004875">
    <property type="entry name" value="DDE_SF_endonuclease_dom"/>
</dbReference>
<dbReference type="PANTHER" id="PTHR19303">
    <property type="entry name" value="TRANSPOSON"/>
    <property type="match status" value="1"/>
</dbReference>
<dbReference type="GO" id="GO:0005634">
    <property type="term" value="C:nucleus"/>
    <property type="evidence" value="ECO:0007669"/>
    <property type="project" value="TreeGrafter"/>
</dbReference>
<dbReference type="Proteomes" id="UP000030758">
    <property type="component" value="Unassembled WGS sequence"/>
</dbReference>